<evidence type="ECO:0000256" key="13">
    <source>
        <dbReference type="ARBA" id="ARBA00044509"/>
    </source>
</evidence>
<dbReference type="Gene3D" id="1.20.920.10">
    <property type="entry name" value="Bromodomain-like"/>
    <property type="match status" value="2"/>
</dbReference>
<dbReference type="Pfam" id="PF17035">
    <property type="entry name" value="BET"/>
    <property type="match status" value="1"/>
</dbReference>
<feature type="compositionally biased region" description="Low complexity" evidence="16">
    <location>
        <begin position="681"/>
        <end position="694"/>
    </location>
</feature>
<feature type="domain" description="NET" evidence="18">
    <location>
        <begin position="785"/>
        <end position="867"/>
    </location>
</feature>
<evidence type="ECO:0000259" key="17">
    <source>
        <dbReference type="PROSITE" id="PS50014"/>
    </source>
</evidence>
<dbReference type="PANTHER" id="PTHR22880:SF240">
    <property type="entry name" value="BROMODOMAIN-CONTAINING PROTEIN 2"/>
    <property type="match status" value="1"/>
</dbReference>
<dbReference type="Pfam" id="PF00439">
    <property type="entry name" value="Bromodomain"/>
    <property type="match status" value="2"/>
</dbReference>
<dbReference type="EMBL" id="NHOQ01002838">
    <property type="protein sequence ID" value="PWA14406.1"/>
    <property type="molecule type" value="Genomic_DNA"/>
</dbReference>
<feature type="domain" description="Bromo" evidence="17">
    <location>
        <begin position="335"/>
        <end position="407"/>
    </location>
</feature>
<evidence type="ECO:0000256" key="9">
    <source>
        <dbReference type="ARBA" id="ARBA00023117"/>
    </source>
</evidence>
<evidence type="ECO:0000256" key="6">
    <source>
        <dbReference type="ARBA" id="ARBA00022853"/>
    </source>
</evidence>
<dbReference type="CDD" id="cd05498">
    <property type="entry name" value="Bromo_Brdt_II_like"/>
    <property type="match status" value="1"/>
</dbReference>
<dbReference type="InterPro" id="IPR036427">
    <property type="entry name" value="Bromodomain-like_sf"/>
</dbReference>
<keyword evidence="9 15" id="KW-0103">Bromodomain</keyword>
<evidence type="ECO:0000256" key="1">
    <source>
        <dbReference type="ARBA" id="ARBA00004123"/>
    </source>
</evidence>
<feature type="region of interest" description="Disordered" evidence="16">
    <location>
        <begin position="721"/>
        <end position="746"/>
    </location>
</feature>
<proteinExistence type="inferred from homology"/>
<evidence type="ECO:0000256" key="14">
    <source>
        <dbReference type="ARBA" id="ARBA00046861"/>
    </source>
</evidence>
<dbReference type="PROSITE" id="PS00633">
    <property type="entry name" value="BROMODOMAIN_1"/>
    <property type="match status" value="2"/>
</dbReference>
<dbReference type="PROSITE" id="PS51525">
    <property type="entry name" value="NET"/>
    <property type="match status" value="1"/>
</dbReference>
<feature type="compositionally biased region" description="Low complexity" evidence="16">
    <location>
        <begin position="912"/>
        <end position="944"/>
    </location>
</feature>
<dbReference type="InterPro" id="IPR050935">
    <property type="entry name" value="Bromo_chromatin_reader"/>
</dbReference>
<dbReference type="InterPro" id="IPR043509">
    <property type="entry name" value="Bromo_Brdt_II"/>
</dbReference>
<reference evidence="19 20" key="1">
    <citation type="journal article" date="2018" name="G3 (Bethesda)">
        <title>A High-Quality Reference Genome for the Invasive Mosquitofish Gambusia affinis Using a Chicago Library.</title>
        <authorList>
            <person name="Hoffberg S.L."/>
            <person name="Troendle N.J."/>
            <person name="Glenn T.C."/>
            <person name="Mahmud O."/>
            <person name="Louha S."/>
            <person name="Chalopin D."/>
            <person name="Bennetzen J.L."/>
            <person name="Mauricio R."/>
        </authorList>
    </citation>
    <scope>NUCLEOTIDE SEQUENCE [LARGE SCALE GENOMIC DNA]</scope>
    <source>
        <strain evidence="19">NE01/NJP1002.9</strain>
        <tissue evidence="19">Muscle</tissue>
    </source>
</reference>
<dbReference type="InterPro" id="IPR027353">
    <property type="entry name" value="NET_dom"/>
</dbReference>
<feature type="compositionally biased region" description="Polar residues" evidence="16">
    <location>
        <begin position="965"/>
        <end position="981"/>
    </location>
</feature>
<evidence type="ECO:0000256" key="15">
    <source>
        <dbReference type="PROSITE-ProRule" id="PRU00035"/>
    </source>
</evidence>
<feature type="compositionally biased region" description="Basic and acidic residues" evidence="16">
    <location>
        <begin position="1178"/>
        <end position="1188"/>
    </location>
</feature>
<evidence type="ECO:0000256" key="16">
    <source>
        <dbReference type="SAM" id="MobiDB-lite"/>
    </source>
</evidence>
<keyword evidence="8" id="KW-0805">Transcription regulation</keyword>
<feature type="compositionally biased region" description="Polar residues" evidence="16">
    <location>
        <begin position="1209"/>
        <end position="1223"/>
    </location>
</feature>
<dbReference type="STRING" id="33528.ENSGAFP00000024744"/>
<keyword evidence="11" id="KW-0539">Nucleus</keyword>
<dbReference type="PANTHER" id="PTHR22880">
    <property type="entry name" value="FALZ-RELATED BROMODOMAIN-CONTAINING PROTEINS"/>
    <property type="match status" value="1"/>
</dbReference>
<dbReference type="InterPro" id="IPR031354">
    <property type="entry name" value="BRD4_CDT"/>
</dbReference>
<evidence type="ECO:0000313" key="19">
    <source>
        <dbReference type="EMBL" id="PWA14406.1"/>
    </source>
</evidence>
<feature type="region of interest" description="Disordered" evidence="16">
    <location>
        <begin position="673"/>
        <end position="704"/>
    </location>
</feature>
<evidence type="ECO:0000256" key="8">
    <source>
        <dbReference type="ARBA" id="ARBA00023015"/>
    </source>
</evidence>
<evidence type="ECO:0000313" key="20">
    <source>
        <dbReference type="Proteomes" id="UP000250572"/>
    </source>
</evidence>
<keyword evidence="20" id="KW-1185">Reference proteome</keyword>
<evidence type="ECO:0000256" key="12">
    <source>
        <dbReference type="ARBA" id="ARBA00040998"/>
    </source>
</evidence>
<evidence type="ECO:0000256" key="7">
    <source>
        <dbReference type="ARBA" id="ARBA00022990"/>
    </source>
</evidence>
<organism evidence="19 20">
    <name type="scientific">Gambusia affinis</name>
    <name type="common">Western mosquitofish</name>
    <name type="synonym">Heterandria affinis</name>
    <dbReference type="NCBI Taxonomy" id="33528"/>
    <lineage>
        <taxon>Eukaryota</taxon>
        <taxon>Metazoa</taxon>
        <taxon>Chordata</taxon>
        <taxon>Craniata</taxon>
        <taxon>Vertebrata</taxon>
        <taxon>Euteleostomi</taxon>
        <taxon>Actinopterygii</taxon>
        <taxon>Neopterygii</taxon>
        <taxon>Teleostei</taxon>
        <taxon>Neoteleostei</taxon>
        <taxon>Acanthomorphata</taxon>
        <taxon>Ovalentaria</taxon>
        <taxon>Atherinomorphae</taxon>
        <taxon>Cyprinodontiformes</taxon>
        <taxon>Poeciliidae</taxon>
        <taxon>Poeciliinae</taxon>
        <taxon>Gambusia</taxon>
    </lineage>
</organism>
<accession>A0A315UVV3</accession>
<evidence type="ECO:0000256" key="10">
    <source>
        <dbReference type="ARBA" id="ARBA00023163"/>
    </source>
</evidence>
<keyword evidence="4" id="KW-0597">Phosphoprotein</keyword>
<feature type="compositionally biased region" description="Basic and acidic residues" evidence="16">
    <location>
        <begin position="721"/>
        <end position="730"/>
    </location>
</feature>
<dbReference type="GO" id="GO:0006355">
    <property type="term" value="P:regulation of DNA-templated transcription"/>
    <property type="evidence" value="ECO:0007669"/>
    <property type="project" value="TreeGrafter"/>
</dbReference>
<dbReference type="InterPro" id="IPR018359">
    <property type="entry name" value="Bromodomain_CS"/>
</dbReference>
<feature type="compositionally biased region" description="Basic and acidic residues" evidence="16">
    <location>
        <begin position="952"/>
        <end position="961"/>
    </location>
</feature>
<feature type="compositionally biased region" description="Basic and acidic residues" evidence="16">
    <location>
        <begin position="1224"/>
        <end position="1243"/>
    </location>
</feature>
<feature type="domain" description="Bromo" evidence="17">
    <location>
        <begin position="568"/>
        <end position="640"/>
    </location>
</feature>
<keyword evidence="6" id="KW-0156">Chromatin regulator</keyword>
<dbReference type="PROSITE" id="PS50014">
    <property type="entry name" value="BROMODOMAIN_2"/>
    <property type="match status" value="2"/>
</dbReference>
<feature type="compositionally biased region" description="Basic and acidic residues" evidence="16">
    <location>
        <begin position="1094"/>
        <end position="1105"/>
    </location>
</feature>
<dbReference type="InterPro" id="IPR038336">
    <property type="entry name" value="NET_sf"/>
</dbReference>
<dbReference type="PRINTS" id="PR00503">
    <property type="entry name" value="BROMODOMAIN"/>
</dbReference>
<feature type="region of interest" description="Disordered" evidence="16">
    <location>
        <begin position="871"/>
        <end position="985"/>
    </location>
</feature>
<sequence>MDFVGLARRPCVECVDQDQTPHACACLSPLPPRLRQLSYYSASDVMSVGSFFQPADQQCGAGKGHESINVCPEPDNHEEKWSRSLQLSLLLADKERPTEPGMCTERQTTVFEERRGLREEESCEREERVPKQSARSLHTALGLGTQNQSVAENSIINIYLCLLLVTSNLSGVCGQDLQALSWNNVVSIGRMMRFCVHLQHVLEAFAAGCEVTGMRACFSKPYVIVFIWKTITLIFLGSTSVTDPTREVKISYFMFPQRDRAQNNTRKVCDECSVAAERSPGSLVPSMLLNRMADVKACPSVSGNPPPPEVVNPRRPGRLTNQLLYLEKVVMKALWKHQYSWPFREPVDAVTLCLPDYYKIITYPMDLSTIKKRLENRYYWEASECVKDFNAMFTNCYMYNKPGDDIVFMAQTLEKAFLQKLSQMQKEEVVTTVSALEPLKVKKNNTDAGKQKSGISDVVLQQMVTVIPPDVGQINPPNRLAEKTHTTIKKTLKRKADSATSATSVFTNSEVSPDEEPSVPCTLFFRTSNGRPIKPPKKDLPAFEDKRVRMPEQLRYCNNILKEMLSKRHYAYAWPFYMPVDAVALGLHDYHDIIKQPMDLSTIKKKMDQQEYGDPKEFAADVRLMFSNCYRYNPPSHDVVYMAKKLQEVFEARYMNIPQKPEGCSVSLQYAENRQSSRVGSPSTSESSLSNNSSESERSSDEVAMQLAHLEEKLKAVSDQLKRLTKEPLKPKKKEKLKKEKRANEKGLSRLKNISAKYNTIVQMISKCKSTSLHGVKPHNPGVPAKCSEVVSVPLSNQEKTQLKADIDKLPSKKLIEMLNLIKSRETCLETAESGEVEVDFEKLKASTLRALQQFVAASLSKCNSSRNKKKLLIPKGGLKNEKKEGGKRSIMSNKKNMLMKQKPLVEVSANSRQSPFSKSSSSSFSSASSSDSSSSSSDGSDSESVPKLKKMSKDPCEKVHQKATHNLSNKQLSEIRQSAKASIRTRHPSLPIKSTLLETKIDQTPQIPGHFYDELPMSPQDLSALLSPMASPGVLPDWAAARFEGAVLSPLTDSPLLFKEEMGDIYLTDFRDPEDFPDGQGSELPLSQTTSKSTEEEKSQIPKKDIFLKNAESWAKLVRQSVTPAAIKASKESFQMFRKAAIEKEEREKAQKKKAMDENGVMEPVEKNSFPALGRTEQPREKIKQEPDLLESICPEAGLEAPKRVEQPRSQSEAKAQSQQFSVDKERELARRKEQERRRREAVSNTAPFLTLEHFPAAQGFPHCVTSLAAHQALLDPC</sequence>
<dbReference type="FunFam" id="1.20.920.10:FF:000003">
    <property type="entry name" value="Bromodomain-containing protein 2"/>
    <property type="match status" value="1"/>
</dbReference>
<dbReference type="SUPFAM" id="SSF47370">
    <property type="entry name" value="Bromodomain"/>
    <property type="match status" value="2"/>
</dbReference>
<dbReference type="SMART" id="SM00297">
    <property type="entry name" value="BROMO"/>
    <property type="match status" value="2"/>
</dbReference>
<evidence type="ECO:0000256" key="11">
    <source>
        <dbReference type="ARBA" id="ARBA00023242"/>
    </source>
</evidence>
<dbReference type="Pfam" id="PF17105">
    <property type="entry name" value="BRD4_CDT"/>
    <property type="match status" value="1"/>
</dbReference>
<evidence type="ECO:0000256" key="2">
    <source>
        <dbReference type="ARBA" id="ARBA00004286"/>
    </source>
</evidence>
<feature type="region of interest" description="Disordered" evidence="16">
    <location>
        <begin position="1145"/>
        <end position="1250"/>
    </location>
</feature>
<dbReference type="InterPro" id="IPR043508">
    <property type="entry name" value="Bromo_Brdt_I"/>
</dbReference>
<keyword evidence="10" id="KW-0804">Transcription</keyword>
<dbReference type="GO" id="GO:0006338">
    <property type="term" value="P:chromatin remodeling"/>
    <property type="evidence" value="ECO:0007669"/>
    <property type="project" value="TreeGrafter"/>
</dbReference>
<evidence type="ECO:0000259" key="18">
    <source>
        <dbReference type="PROSITE" id="PS51525"/>
    </source>
</evidence>
<gene>
    <name evidence="19" type="ORF">CCH79_00011060</name>
</gene>
<feature type="region of interest" description="Disordered" evidence="16">
    <location>
        <begin position="1070"/>
        <end position="1105"/>
    </location>
</feature>
<dbReference type="InterPro" id="IPR001487">
    <property type="entry name" value="Bromodomain"/>
</dbReference>
<comment type="subunit">
    <text evidence="14">Homodimer. Interacts with E2F1. Interacts with (acetylated) STAT3; promoting STAT3 recruitment to chromatin. Interacts with CTCF; promoting BRD2 recruitment to chromatin.</text>
</comment>
<keyword evidence="5" id="KW-0677">Repeat</keyword>
<evidence type="ECO:0000256" key="4">
    <source>
        <dbReference type="ARBA" id="ARBA00022553"/>
    </source>
</evidence>
<comment type="caution">
    <text evidence="19">The sequence shown here is derived from an EMBL/GenBank/DDBJ whole genome shotgun (WGS) entry which is preliminary data.</text>
</comment>
<keyword evidence="3" id="KW-0158">Chromosome</keyword>
<dbReference type="FunFam" id="1.20.920.10:FF:000002">
    <property type="entry name" value="Bromodomain-containing protein 4"/>
    <property type="match status" value="1"/>
</dbReference>
<evidence type="ECO:0000256" key="5">
    <source>
        <dbReference type="ARBA" id="ARBA00022737"/>
    </source>
</evidence>
<feature type="compositionally biased region" description="Basic and acidic residues" evidence="16">
    <location>
        <begin position="1145"/>
        <end position="1158"/>
    </location>
</feature>
<name>A0A315UVV3_GAMAF</name>
<comment type="subcellular location">
    <subcellularLocation>
        <location evidence="2">Chromosome</location>
    </subcellularLocation>
    <subcellularLocation>
        <location evidence="1">Nucleus</location>
    </subcellularLocation>
</comment>
<dbReference type="AlphaFoldDB" id="A0A315UVV3"/>
<comment type="similarity">
    <text evidence="13">Belongs to the BET family.</text>
</comment>
<feature type="compositionally biased region" description="Basic residues" evidence="16">
    <location>
        <begin position="731"/>
        <end position="741"/>
    </location>
</feature>
<keyword evidence="7" id="KW-0007">Acetylation</keyword>
<evidence type="ECO:0000256" key="3">
    <source>
        <dbReference type="ARBA" id="ARBA00022454"/>
    </source>
</evidence>
<dbReference type="GO" id="GO:0005634">
    <property type="term" value="C:nucleus"/>
    <property type="evidence" value="ECO:0007669"/>
    <property type="project" value="UniProtKB-SubCell"/>
</dbReference>
<dbReference type="Gene3D" id="1.20.1270.220">
    <property type="match status" value="1"/>
</dbReference>
<dbReference type="Proteomes" id="UP000250572">
    <property type="component" value="Unassembled WGS sequence"/>
</dbReference>
<dbReference type="GO" id="GO:0000785">
    <property type="term" value="C:chromatin"/>
    <property type="evidence" value="ECO:0007669"/>
    <property type="project" value="TreeGrafter"/>
</dbReference>
<protein>
    <recommendedName>
        <fullName evidence="12">Bromodomain-containing protein 2</fullName>
    </recommendedName>
</protein>
<feature type="compositionally biased region" description="Basic and acidic residues" evidence="16">
    <location>
        <begin position="879"/>
        <end position="888"/>
    </location>
</feature>
<dbReference type="CDD" id="cd05497">
    <property type="entry name" value="Bromo_Brdt_I_like"/>
    <property type="match status" value="1"/>
</dbReference>